<sequence>MKIGYLFPNFSKHYERTSSHEYIQGGYTP</sequence>
<protein>
    <submittedName>
        <fullName evidence="1">Uncharacterized protein</fullName>
    </submittedName>
</protein>
<reference evidence="1" key="1">
    <citation type="journal article" date="2021" name="Proc. Natl. Acad. Sci. U.S.A.">
        <title>A Catalog of Tens of Thousands of Viruses from Human Metagenomes Reveals Hidden Associations with Chronic Diseases.</title>
        <authorList>
            <person name="Tisza M.J."/>
            <person name="Buck C.B."/>
        </authorList>
    </citation>
    <scope>NUCLEOTIDE SEQUENCE</scope>
    <source>
        <strain evidence="1">CtvNP11</strain>
    </source>
</reference>
<proteinExistence type="predicted"/>
<dbReference type="EMBL" id="BK015403">
    <property type="protein sequence ID" value="DAE05111.1"/>
    <property type="molecule type" value="Genomic_DNA"/>
</dbReference>
<accession>A0A8S5PD59</accession>
<evidence type="ECO:0000313" key="1">
    <source>
        <dbReference type="EMBL" id="DAE05111.1"/>
    </source>
</evidence>
<name>A0A8S5PD59_9CAUD</name>
<organism evidence="1">
    <name type="scientific">Siphoviridae sp. ctvNP11</name>
    <dbReference type="NCBI Taxonomy" id="2825721"/>
    <lineage>
        <taxon>Viruses</taxon>
        <taxon>Duplodnaviria</taxon>
        <taxon>Heunggongvirae</taxon>
        <taxon>Uroviricota</taxon>
        <taxon>Caudoviricetes</taxon>
    </lineage>
</organism>